<keyword evidence="3" id="KW-0949">S-adenosyl-L-methionine</keyword>
<evidence type="ECO:0000256" key="2">
    <source>
        <dbReference type="ARBA" id="ARBA00017228"/>
    </source>
</evidence>
<dbReference type="InterPro" id="IPR007197">
    <property type="entry name" value="rSAM"/>
</dbReference>
<accession>A0A1Q1FTI7</accession>
<evidence type="ECO:0000313" key="5">
    <source>
        <dbReference type="EMBL" id="MXS51170.1"/>
    </source>
</evidence>
<evidence type="ECO:0000313" key="7">
    <source>
        <dbReference type="EMBL" id="ROX35200.1"/>
    </source>
</evidence>
<dbReference type="EMBL" id="PZZH01000001">
    <property type="protein sequence ID" value="PTN77424.1"/>
    <property type="molecule type" value="Genomic_DNA"/>
</dbReference>
<dbReference type="Proteomes" id="UP000429730">
    <property type="component" value="Unassembled WGS sequence"/>
</dbReference>
<dbReference type="SFLD" id="SFLDF00562">
    <property type="entry name" value="HemN-like__clustered_with_heat"/>
    <property type="match status" value="1"/>
</dbReference>
<reference evidence="5 14" key="5">
    <citation type="submission" date="2019-04" db="EMBL/GenBank/DDBJ databases">
        <title>Step-wise assembly of the neonatal virome modulated by breast feeding.</title>
        <authorList>
            <person name="Liang G."/>
            <person name="Bushman F."/>
        </authorList>
    </citation>
    <scope>NUCLEOTIDE SEQUENCE [LARGE SCALE GENOMIC DNA]</scope>
    <source>
        <strain evidence="5 14">E3754</strain>
    </source>
</reference>
<evidence type="ECO:0000313" key="6">
    <source>
        <dbReference type="EMBL" id="PTN77424.1"/>
    </source>
</evidence>
<dbReference type="GO" id="GO:0006779">
    <property type="term" value="P:porphyrin-containing compound biosynthetic process"/>
    <property type="evidence" value="ECO:0007669"/>
    <property type="project" value="InterPro"/>
</dbReference>
<dbReference type="InterPro" id="IPR006638">
    <property type="entry name" value="Elp3/MiaA/NifB-like_rSAM"/>
</dbReference>
<keyword evidence="3" id="KW-0349">Heme</keyword>
<evidence type="ECO:0000313" key="14">
    <source>
        <dbReference type="Proteomes" id="UP000429730"/>
    </source>
</evidence>
<keyword evidence="3" id="KW-0963">Cytoplasm</keyword>
<reference evidence="8 13" key="4">
    <citation type="submission" date="2019-02" db="EMBL/GenBank/DDBJ databases">
        <title>From farm to fork: dissemination of Tn554::fexA-optrA in linezolid-resistant Enterococcus faecalis clones from chicken feces and meat in Tunisia.</title>
        <authorList>
            <person name="Tedim A.P."/>
            <person name="Elghaieb H."/>
            <person name="Abbassi M.S."/>
            <person name="Novais C."/>
            <person name="Hassen A."/>
            <person name="Peixe L."/>
            <person name="Freitas A.R."/>
        </authorList>
    </citation>
    <scope>NUCLEOTIDE SEQUENCE [LARGE SCALE GENOMIC DNA]</scope>
    <source>
        <strain evidence="8 13">728T</strain>
    </source>
</reference>
<reference evidence="9 11" key="2">
    <citation type="submission" date="2018-06" db="EMBL/GenBank/DDBJ databases">
        <authorList>
            <consortium name="Pathogen Informatics"/>
            <person name="Doyle S."/>
        </authorList>
    </citation>
    <scope>NUCLEOTIDE SEQUENCE [LARGE SCALE GENOMIC DNA]</scope>
    <source>
        <strain evidence="9 11">NCTC13379</strain>
    </source>
</reference>
<dbReference type="NCBIfam" id="TIGR00539">
    <property type="entry name" value="hemN_rel"/>
    <property type="match status" value="1"/>
</dbReference>
<evidence type="ECO:0000313" key="8">
    <source>
        <dbReference type="EMBL" id="RYU35903.1"/>
    </source>
</evidence>
<dbReference type="EMBL" id="UGIX01000001">
    <property type="protein sequence ID" value="STP67281.1"/>
    <property type="molecule type" value="Genomic_DNA"/>
</dbReference>
<dbReference type="SUPFAM" id="SSF102114">
    <property type="entry name" value="Radical SAM enzymes"/>
    <property type="match status" value="1"/>
</dbReference>
<dbReference type="InterPro" id="IPR010723">
    <property type="entry name" value="HemN_C"/>
</dbReference>
<dbReference type="PANTHER" id="PTHR13932">
    <property type="entry name" value="COPROPORPHYRINIGEN III OXIDASE"/>
    <property type="match status" value="1"/>
</dbReference>
<gene>
    <name evidence="9" type="primary">hemN</name>
    <name evidence="6" type="ORF">DAI13_06590</name>
    <name evidence="7" type="ORF">EGW16_02370</name>
    <name evidence="8" type="ORF">EU507_01220</name>
    <name evidence="5" type="ORF">GTI81_00270</name>
    <name evidence="9" type="ORF">NCTC13379_02519</name>
</gene>
<keyword evidence="3" id="KW-0411">Iron-sulfur</keyword>
<comment type="function">
    <text evidence="3">Probably acts as a heme chaperone, transferring heme to an unknown acceptor. Binds one molecule of heme per monomer, possibly covalently. Binds 1 [4Fe-4S] cluster. The cluster is coordinated with 3 cysteines and an exchangeable S-adenosyl-L-methionine.</text>
</comment>
<dbReference type="SFLD" id="SFLDG01065">
    <property type="entry name" value="anaerobic_coproporphyrinogen-I"/>
    <property type="match status" value="1"/>
</dbReference>
<dbReference type="GO" id="GO:0004109">
    <property type="term" value="F:coproporphyrinogen oxidase activity"/>
    <property type="evidence" value="ECO:0007669"/>
    <property type="project" value="InterPro"/>
</dbReference>
<dbReference type="Proteomes" id="UP000254396">
    <property type="component" value="Unassembled WGS sequence"/>
</dbReference>
<proteinExistence type="inferred from homology"/>
<dbReference type="CDD" id="cd01335">
    <property type="entry name" value="Radical_SAM"/>
    <property type="match status" value="1"/>
</dbReference>
<protein>
    <recommendedName>
        <fullName evidence="2 3">Heme chaperone HemW</fullName>
    </recommendedName>
</protein>
<evidence type="ECO:0000313" key="12">
    <source>
        <dbReference type="Proteomes" id="UP000281488"/>
    </source>
</evidence>
<keyword evidence="3" id="KW-0143">Chaperone</keyword>
<dbReference type="Pfam" id="PF06969">
    <property type="entry name" value="HemN_C"/>
    <property type="match status" value="1"/>
</dbReference>
<dbReference type="GO" id="GO:0005737">
    <property type="term" value="C:cytoplasm"/>
    <property type="evidence" value="ECO:0007669"/>
    <property type="project" value="UniProtKB-SubCell"/>
</dbReference>
<feature type="domain" description="Radical SAM core" evidence="4">
    <location>
        <begin position="10"/>
        <end position="246"/>
    </location>
</feature>
<dbReference type="InterPro" id="IPR034505">
    <property type="entry name" value="Coproporphyrinogen-III_oxidase"/>
</dbReference>
<organism evidence="6 10">
    <name type="scientific">Enterococcus faecalis</name>
    <name type="common">Streptococcus faecalis</name>
    <dbReference type="NCBI Taxonomy" id="1351"/>
    <lineage>
        <taxon>Bacteria</taxon>
        <taxon>Bacillati</taxon>
        <taxon>Bacillota</taxon>
        <taxon>Bacilli</taxon>
        <taxon>Lactobacillales</taxon>
        <taxon>Enterococcaceae</taxon>
        <taxon>Enterococcus</taxon>
    </lineage>
</organism>
<dbReference type="SMART" id="SM00729">
    <property type="entry name" value="Elp3"/>
    <property type="match status" value="1"/>
</dbReference>
<dbReference type="GO" id="GO:0046872">
    <property type="term" value="F:metal ion binding"/>
    <property type="evidence" value="ECO:0007669"/>
    <property type="project" value="UniProtKB-UniRule"/>
</dbReference>
<dbReference type="Gene3D" id="3.80.30.20">
    <property type="entry name" value="tm_1862 like domain"/>
    <property type="match status" value="1"/>
</dbReference>
<keyword evidence="3" id="KW-0479">Metal-binding</keyword>
<keyword evidence="3" id="KW-0004">4Fe-4S</keyword>
<sequence length="394" mass="45720">MTKTNQLSTSTPMFDRSAYIHIPFCEHICYYCDFNKVFLEGQPVDEYIQSLLKEIQLTQALYPEQEMKTIYIGGGTPTSLSAKQLDVLLKGVREQLTFDDRNEFTVEANPGDLTQEKLQVMKNYGVNRLSMGVQTFDDRLLKKIGRKHTAADVYETMKFLEKENFTNVSIDLIYALPGQTLESFRDTLTRALALDLPHYSLYSLILENKTMFMNWVRQGRLQLPEEEIEAQMFDETIEAMEKKGRHQYEVSNFALTGKESQHNLAYWNNDHYYGFGAGASGYLGQTRYKNHGPIQHYLKPLRENQLPIVETEELTRLNQIEEELFLGLRKKVGISKQKFQQKFQEPIEAIYGEVIQRLIKEELLIEEADILRLTKKGLFVGNNVFEAFLLSEKE</sequence>
<reference evidence="7 12" key="3">
    <citation type="submission" date="2018-10" db="EMBL/GenBank/DDBJ databases">
        <title>Genotypes and phenotypes of Enterococci isolated from broiler chickens.</title>
        <authorList>
            <person name="Muhammad A.R."/>
            <person name="Diarra M.S."/>
        </authorList>
    </citation>
    <scope>NUCLEOTIDE SEQUENCE [LARGE SCALE GENOMIC DNA]</scope>
    <source>
        <strain evidence="7 12">LIT2 A36'</strain>
    </source>
</reference>
<dbReference type="SFLD" id="SFLDG01082">
    <property type="entry name" value="B12-binding_domain_containing"/>
    <property type="match status" value="1"/>
</dbReference>
<name>A0A1Q1FTI7_ENTFL</name>
<dbReference type="AlphaFoldDB" id="A0A1Q1FTI7"/>
<dbReference type="InterPro" id="IPR058240">
    <property type="entry name" value="rSAM_sf"/>
</dbReference>
<evidence type="ECO:0000256" key="1">
    <source>
        <dbReference type="ARBA" id="ARBA00006100"/>
    </source>
</evidence>
<dbReference type="Proteomes" id="UP000281488">
    <property type="component" value="Unassembled WGS sequence"/>
</dbReference>
<keyword evidence="3" id="KW-0408">Iron</keyword>
<evidence type="ECO:0000313" key="9">
    <source>
        <dbReference type="EMBL" id="STP67281.1"/>
    </source>
</evidence>
<dbReference type="Pfam" id="PF04055">
    <property type="entry name" value="Radical_SAM"/>
    <property type="match status" value="1"/>
</dbReference>
<dbReference type="EMBL" id="WVTJ01000001">
    <property type="protein sequence ID" value="MXS51170.1"/>
    <property type="molecule type" value="Genomic_DNA"/>
</dbReference>
<comment type="subcellular location">
    <subcellularLocation>
        <location evidence="3">Cytoplasm</location>
    </subcellularLocation>
</comment>
<evidence type="ECO:0000259" key="4">
    <source>
        <dbReference type="PROSITE" id="PS51918"/>
    </source>
</evidence>
<evidence type="ECO:0000256" key="3">
    <source>
        <dbReference type="RuleBase" id="RU364116"/>
    </source>
</evidence>
<evidence type="ECO:0000313" key="13">
    <source>
        <dbReference type="Proteomes" id="UP000292223"/>
    </source>
</evidence>
<dbReference type="SFLD" id="SFLDF00288">
    <property type="entry name" value="HemN-like__clustered_with_nucl"/>
    <property type="match status" value="1"/>
</dbReference>
<evidence type="ECO:0000313" key="11">
    <source>
        <dbReference type="Proteomes" id="UP000254396"/>
    </source>
</evidence>
<dbReference type="GO" id="GO:0051539">
    <property type="term" value="F:4 iron, 4 sulfur cluster binding"/>
    <property type="evidence" value="ECO:0007669"/>
    <property type="project" value="UniProtKB-UniRule"/>
</dbReference>
<reference evidence="6 10" key="1">
    <citation type="submission" date="2018-04" db="EMBL/GenBank/DDBJ databases">
        <authorList>
            <person name="Van Tyne D."/>
        </authorList>
    </citation>
    <scope>NUCLEOTIDE SEQUENCE [LARGE SCALE GENOMIC DNA]</scope>
    <source>
        <strain evidence="6 10">B2535</strain>
    </source>
</reference>
<keyword evidence="9" id="KW-0560">Oxidoreductase</keyword>
<dbReference type="EMBL" id="SEWT01000001">
    <property type="protein sequence ID" value="RYU35903.1"/>
    <property type="molecule type" value="Genomic_DNA"/>
</dbReference>
<comment type="caution">
    <text evidence="6">The sequence shown here is derived from an EMBL/GenBank/DDBJ whole genome shotgun (WGS) entry which is preliminary data.</text>
</comment>
<comment type="similarity">
    <text evidence="1">Belongs to the anaerobic coproporphyrinogen-III oxidase family. HemW subfamily.</text>
</comment>
<dbReference type="EMBL" id="RKMZ01000001">
    <property type="protein sequence ID" value="ROX35200.1"/>
    <property type="molecule type" value="Genomic_DNA"/>
</dbReference>
<dbReference type="PROSITE" id="PS51918">
    <property type="entry name" value="RADICAL_SAM"/>
    <property type="match status" value="1"/>
</dbReference>
<dbReference type="InterPro" id="IPR023404">
    <property type="entry name" value="rSAM_horseshoe"/>
</dbReference>
<dbReference type="Proteomes" id="UP000292223">
    <property type="component" value="Unassembled WGS sequence"/>
</dbReference>
<dbReference type="PANTHER" id="PTHR13932:SF5">
    <property type="entry name" value="RADICAL S-ADENOSYL METHIONINE DOMAIN-CONTAINING PROTEIN 1, MITOCHONDRIAL"/>
    <property type="match status" value="1"/>
</dbReference>
<dbReference type="Proteomes" id="UP000244140">
    <property type="component" value="Unassembled WGS sequence"/>
</dbReference>
<dbReference type="SFLD" id="SFLDS00029">
    <property type="entry name" value="Radical_SAM"/>
    <property type="match status" value="1"/>
</dbReference>
<dbReference type="InterPro" id="IPR004559">
    <property type="entry name" value="HemW-like"/>
</dbReference>
<evidence type="ECO:0000313" key="10">
    <source>
        <dbReference type="Proteomes" id="UP000244140"/>
    </source>
</evidence>